<dbReference type="Proteomes" id="UP001170379">
    <property type="component" value="Unassembled WGS sequence"/>
</dbReference>
<sequence length="484" mass="53686">MTLDEWQRYVVSALVEVDDEGRWASSEFGLLVARQNGKGEILLAYDLLHLFMFPRADKKRKTILHSAHEVKTAVDAFERLAGVVESVPQLMSRVDNIYTANGKEGIVLKRREGQRNGDRLRFIARTKKSGRGFTADIRIDDEAQEESLQANNALAYTQSQITNPQALFTGTVPEDGVNDSEVWEALRDRGRKGIGARTGWMEWSPEGSDDPDIADAIEPGDLDALVESNPSLGWRMPIETVIDQLERANTDPDGYLRERFSVWPNRRPVEAQALSELDLDRWRDSEEPDASLGDVSVIAIAAARNAAYCSVSAASRFDDDTIFVEHVRTDRGTMWVAEFVKSLKADLGDALVVLDSKNAAMILVDLERAGVKFLSMDMNEVAAAHAMFVEGANLGLIVHRGQEELTQSLSSATTRKIGQAGMTWDASDPKVPVSHAQSVTWAAWGLRKQEARPKREPAPPPPKPAVLTRDSVARDETNLNHVRF</sequence>
<evidence type="ECO:0008006" key="4">
    <source>
        <dbReference type="Google" id="ProtNLM"/>
    </source>
</evidence>
<organism evidence="2 3">
    <name type="scientific">Gulosibacter molinativorax</name>
    <dbReference type="NCBI Taxonomy" id="256821"/>
    <lineage>
        <taxon>Bacteria</taxon>
        <taxon>Bacillati</taxon>
        <taxon>Actinomycetota</taxon>
        <taxon>Actinomycetes</taxon>
        <taxon>Micrococcales</taxon>
        <taxon>Microbacteriaceae</taxon>
        <taxon>Gulosibacter</taxon>
    </lineage>
</organism>
<dbReference type="InterPro" id="IPR027417">
    <property type="entry name" value="P-loop_NTPase"/>
</dbReference>
<gene>
    <name evidence="2" type="ORF">C7K25_10280</name>
</gene>
<evidence type="ECO:0000313" key="3">
    <source>
        <dbReference type="Proteomes" id="UP001170379"/>
    </source>
</evidence>
<evidence type="ECO:0000256" key="1">
    <source>
        <dbReference type="SAM" id="MobiDB-lite"/>
    </source>
</evidence>
<comment type="caution">
    <text evidence="2">The sequence shown here is derived from an EMBL/GenBank/DDBJ whole genome shotgun (WGS) entry which is preliminary data.</text>
</comment>
<dbReference type="RefSeq" id="WP_026937849.1">
    <property type="nucleotide sequence ID" value="NZ_CP028426.1"/>
</dbReference>
<reference evidence="2" key="2">
    <citation type="journal article" date="2022" name="Sci. Rep.">
        <title>In silico prediction of the enzymes involved in the degradation of the herbicide molinate by Gulosibacter molinativorax ON4T.</title>
        <authorList>
            <person name="Lopes A.R."/>
            <person name="Bunin E."/>
            <person name="Viana A.T."/>
            <person name="Froufe H."/>
            <person name="Munoz-Merida A."/>
            <person name="Pinho D."/>
            <person name="Figueiredo J."/>
            <person name="Barroso C."/>
            <person name="Vaz-Moreira I."/>
            <person name="Bellanger X."/>
            <person name="Egas C."/>
            <person name="Nunes O.C."/>
        </authorList>
    </citation>
    <scope>NUCLEOTIDE SEQUENCE</scope>
    <source>
        <strain evidence="2">ON4</strain>
    </source>
</reference>
<evidence type="ECO:0000313" key="2">
    <source>
        <dbReference type="EMBL" id="MDJ1371748.1"/>
    </source>
</evidence>
<proteinExistence type="predicted"/>
<name>A0ABT7C973_9MICO</name>
<accession>A0ABT7C973</accession>
<reference evidence="2" key="1">
    <citation type="submission" date="2018-03" db="EMBL/GenBank/DDBJ databases">
        <authorList>
            <person name="Nunes O.C."/>
            <person name="Lopes A.R."/>
            <person name="Froufe H."/>
            <person name="Munoz-Merida A."/>
            <person name="Barroso C."/>
            <person name="Egas C."/>
        </authorList>
    </citation>
    <scope>NUCLEOTIDE SEQUENCE</scope>
    <source>
        <strain evidence="2">ON4</strain>
    </source>
</reference>
<protein>
    <recommendedName>
        <fullName evidence="4">Terminase</fullName>
    </recommendedName>
</protein>
<feature type="region of interest" description="Disordered" evidence="1">
    <location>
        <begin position="447"/>
        <end position="484"/>
    </location>
</feature>
<dbReference type="Gene3D" id="3.40.50.300">
    <property type="entry name" value="P-loop containing nucleotide triphosphate hydrolases"/>
    <property type="match status" value="1"/>
</dbReference>
<dbReference type="EMBL" id="PXVD01000016">
    <property type="protein sequence ID" value="MDJ1371748.1"/>
    <property type="molecule type" value="Genomic_DNA"/>
</dbReference>
<feature type="compositionally biased region" description="Basic and acidic residues" evidence="1">
    <location>
        <begin position="447"/>
        <end position="457"/>
    </location>
</feature>
<keyword evidence="3" id="KW-1185">Reference proteome</keyword>